<dbReference type="WBParaSite" id="GPUH_0000213401-mRNA-1">
    <property type="protein sequence ID" value="GPUH_0000213401-mRNA-1"/>
    <property type="gene ID" value="GPUH_0000213401"/>
</dbReference>
<name>A0A183D088_9BILA</name>
<accession>A0A183D088</accession>
<keyword evidence="3" id="KW-1185">Reference proteome</keyword>
<protein>
    <submittedName>
        <fullName evidence="2 4">Uncharacterized protein</fullName>
    </submittedName>
</protein>
<reference evidence="4" key="1">
    <citation type="submission" date="2016-06" db="UniProtKB">
        <authorList>
            <consortium name="WormBaseParasite"/>
        </authorList>
    </citation>
    <scope>IDENTIFICATION</scope>
</reference>
<evidence type="ECO:0000256" key="1">
    <source>
        <dbReference type="SAM" id="MobiDB-lite"/>
    </source>
</evidence>
<dbReference type="EMBL" id="UYRT01003014">
    <property type="protein sequence ID" value="VDK32392.1"/>
    <property type="molecule type" value="Genomic_DNA"/>
</dbReference>
<dbReference type="AlphaFoldDB" id="A0A183D088"/>
<dbReference type="Proteomes" id="UP000271098">
    <property type="component" value="Unassembled WGS sequence"/>
</dbReference>
<feature type="region of interest" description="Disordered" evidence="1">
    <location>
        <begin position="1"/>
        <end position="48"/>
    </location>
</feature>
<gene>
    <name evidence="2" type="ORF">GPUH_LOCUS2131</name>
</gene>
<sequence length="101" mass="11776">MAASVALENEACTTNEISTETTDDRSESSTSRKKTKEERKEEFRPPPLREPQYTWRKVLKDVWISEDEKALKHELCQSILDEIFEKSQNVLETVLILHKVI</sequence>
<organism evidence="4">
    <name type="scientific">Gongylonema pulchrum</name>
    <dbReference type="NCBI Taxonomy" id="637853"/>
    <lineage>
        <taxon>Eukaryota</taxon>
        <taxon>Metazoa</taxon>
        <taxon>Ecdysozoa</taxon>
        <taxon>Nematoda</taxon>
        <taxon>Chromadorea</taxon>
        <taxon>Rhabditida</taxon>
        <taxon>Spirurina</taxon>
        <taxon>Spiruromorpha</taxon>
        <taxon>Spiruroidea</taxon>
        <taxon>Gongylonematidae</taxon>
        <taxon>Gongylonema</taxon>
    </lineage>
</organism>
<evidence type="ECO:0000313" key="4">
    <source>
        <dbReference type="WBParaSite" id="GPUH_0000213401-mRNA-1"/>
    </source>
</evidence>
<evidence type="ECO:0000313" key="3">
    <source>
        <dbReference type="Proteomes" id="UP000271098"/>
    </source>
</evidence>
<evidence type="ECO:0000313" key="2">
    <source>
        <dbReference type="EMBL" id="VDK32392.1"/>
    </source>
</evidence>
<proteinExistence type="predicted"/>
<reference evidence="2 3" key="2">
    <citation type="submission" date="2018-11" db="EMBL/GenBank/DDBJ databases">
        <authorList>
            <consortium name="Pathogen Informatics"/>
        </authorList>
    </citation>
    <scope>NUCLEOTIDE SEQUENCE [LARGE SCALE GENOMIC DNA]</scope>
</reference>
<feature type="compositionally biased region" description="Basic and acidic residues" evidence="1">
    <location>
        <begin position="35"/>
        <end position="44"/>
    </location>
</feature>